<dbReference type="NCBIfam" id="TIGR02349">
    <property type="entry name" value="DnaJ_bact"/>
    <property type="match status" value="1"/>
</dbReference>
<keyword evidence="7 14" id="KW-0863">Zinc-finger</keyword>
<dbReference type="SMART" id="SM00271">
    <property type="entry name" value="DnaJ"/>
    <property type="match status" value="1"/>
</dbReference>
<keyword evidence="19" id="KW-1185">Reference proteome</keyword>
<keyword evidence="4 14" id="KW-0235">DNA replication</keyword>
<keyword evidence="9 14" id="KW-0346">Stress response</keyword>
<dbReference type="SUPFAM" id="SSF46565">
    <property type="entry name" value="Chaperone J-domain"/>
    <property type="match status" value="1"/>
</dbReference>
<comment type="cofactor">
    <cofactor evidence="14">
        <name>Zn(2+)</name>
        <dbReference type="ChEBI" id="CHEBI:29105"/>
    </cofactor>
    <text evidence="14">Binds 2 Zn(2+) ions per monomer.</text>
</comment>
<dbReference type="FunFam" id="2.10.230.10:FF:000002">
    <property type="entry name" value="Molecular chaperone DnaJ"/>
    <property type="match status" value="1"/>
</dbReference>
<evidence type="ECO:0000256" key="12">
    <source>
        <dbReference type="ARBA" id="ARBA00061004"/>
    </source>
</evidence>
<comment type="subunit">
    <text evidence="2 14">Homodimer.</text>
</comment>
<dbReference type="Pfam" id="PF00226">
    <property type="entry name" value="DnaJ"/>
    <property type="match status" value="1"/>
</dbReference>
<dbReference type="CDD" id="cd10747">
    <property type="entry name" value="DnaJ_C"/>
    <property type="match status" value="1"/>
</dbReference>
<evidence type="ECO:0000256" key="8">
    <source>
        <dbReference type="ARBA" id="ARBA00022833"/>
    </source>
</evidence>
<keyword evidence="6 14" id="KW-0677">Repeat</keyword>
<dbReference type="FunFam" id="2.60.260.20:FF:000004">
    <property type="entry name" value="Molecular chaperone DnaJ"/>
    <property type="match status" value="1"/>
</dbReference>
<comment type="domain">
    <text evidence="14">The J domain is necessary and sufficient to stimulate DnaK ATPase activity. Zinc center 1 plays an important role in the autonomous, DnaK-independent chaperone activity of DnaJ. Zinc center 2 is essential for interaction with DnaK and for DnaJ activity.</text>
</comment>
<evidence type="ECO:0000256" key="14">
    <source>
        <dbReference type="HAMAP-Rule" id="MF_01152"/>
    </source>
</evidence>
<dbReference type="InterPro" id="IPR001623">
    <property type="entry name" value="DnaJ_domain"/>
</dbReference>
<comment type="subcellular location">
    <subcellularLocation>
        <location evidence="1 14">Cytoplasm</location>
    </subcellularLocation>
</comment>
<sequence length="379" mass="41155">MAKRDYYEVLGIDRDADDKAIKKAYRRLAMKYHPDRNPDDPAADEKFKEATEAYEVLSDEDKRAAYDRFGHDGVDPSMGGAGGFSGGGASFQDIFGDVFGDIFGGGAGGGGRGGANSPQRGADLRYQLDLDLEDAVRGTSVKIKVPTLTECEHCEGSGSEDGKTETCSTCNGMGQVRMQQGFFAIQQTCPTCHGQGTIIRNPCHKCHGQGRVREHKTLDVKIPAGVDNGDRIRLGGEGEAGMRGGPAGDLYVQINVRPHPIFERDGANLYCEVPISFVDATLGGELEVPTLDGRVKLKIPPETQTGKLFRLRGKGVKPVRGGMTGDLMCRVVVETPVNLSEDQKNILREFHEGLSSTKHSPKKTGFFDGVKKFFDEMKF</sequence>
<dbReference type="PROSITE" id="PS00636">
    <property type="entry name" value="DNAJ_1"/>
    <property type="match status" value="1"/>
</dbReference>
<evidence type="ECO:0000313" key="18">
    <source>
        <dbReference type="EMBL" id="ODC04903.1"/>
    </source>
</evidence>
<evidence type="ECO:0000256" key="9">
    <source>
        <dbReference type="ARBA" id="ARBA00023016"/>
    </source>
</evidence>
<dbReference type="Gene3D" id="2.60.260.20">
    <property type="entry name" value="Urease metallochaperone UreE, N-terminal domain"/>
    <property type="match status" value="2"/>
</dbReference>
<dbReference type="InterPro" id="IPR012724">
    <property type="entry name" value="DnaJ"/>
</dbReference>
<feature type="domain" description="J" evidence="16">
    <location>
        <begin position="5"/>
        <end position="70"/>
    </location>
</feature>
<evidence type="ECO:0000259" key="17">
    <source>
        <dbReference type="PROSITE" id="PS51188"/>
    </source>
</evidence>
<dbReference type="PANTHER" id="PTHR43096:SF48">
    <property type="entry name" value="CHAPERONE PROTEIN DNAJ"/>
    <property type="match status" value="1"/>
</dbReference>
<evidence type="ECO:0000256" key="10">
    <source>
        <dbReference type="ARBA" id="ARBA00023186"/>
    </source>
</evidence>
<dbReference type="PROSITE" id="PS50076">
    <property type="entry name" value="DNAJ_2"/>
    <property type="match status" value="1"/>
</dbReference>
<feature type="binding site" evidence="14">
    <location>
        <position position="167"/>
    </location>
    <ligand>
        <name>Zn(2+)</name>
        <dbReference type="ChEBI" id="CHEBI:29105"/>
        <label>2</label>
    </ligand>
</feature>
<evidence type="ECO:0000256" key="11">
    <source>
        <dbReference type="ARBA" id="ARBA00053423"/>
    </source>
</evidence>
<comment type="caution">
    <text evidence="18">The sequence shown here is derived from an EMBL/GenBank/DDBJ whole genome shotgun (WGS) entry which is preliminary data.</text>
</comment>
<dbReference type="Gene3D" id="2.10.230.10">
    <property type="entry name" value="Heat shock protein DnaJ, cysteine-rich domain"/>
    <property type="match status" value="1"/>
</dbReference>
<dbReference type="PROSITE" id="PS51188">
    <property type="entry name" value="ZF_CR"/>
    <property type="match status" value="1"/>
</dbReference>
<feature type="domain" description="CR-type" evidence="17">
    <location>
        <begin position="138"/>
        <end position="215"/>
    </location>
</feature>
<evidence type="ECO:0000256" key="1">
    <source>
        <dbReference type="ARBA" id="ARBA00004496"/>
    </source>
</evidence>
<dbReference type="FunFam" id="2.60.260.20:FF:000009">
    <property type="entry name" value="Putative Mitochondrial DnaJ chaperone"/>
    <property type="match status" value="1"/>
</dbReference>
<comment type="function">
    <text evidence="11 14">Participates actively in the response to hyperosmotic and heat shock by preventing the aggregation of stress-denatured proteins and by disaggregating proteins, also in an autonomous, DnaK-independent fashion. Unfolded proteins bind initially to DnaJ; upon interaction with the DnaJ-bound protein, DnaK hydrolyzes its bound ATP, resulting in the formation of a stable complex. GrpE releases ADP from DnaK; ATP binding to DnaK triggers the release of the substrate protein, thus completing the reaction cycle. Several rounds of ATP-dependent interactions between DnaJ, DnaK and GrpE are required for fully efficient folding. Also involved, together with DnaK and GrpE, in the DNA replication of plasmids through activation of initiation proteins.</text>
</comment>
<dbReference type="InterPro" id="IPR036410">
    <property type="entry name" value="HSP_DnaJ_Cys-rich_dom_sf"/>
</dbReference>
<dbReference type="STRING" id="197479.BFW38_16570"/>
<dbReference type="GO" id="GO:0006260">
    <property type="term" value="P:DNA replication"/>
    <property type="evidence" value="ECO:0007669"/>
    <property type="project" value="UniProtKB-KW"/>
</dbReference>
<keyword evidence="3 14" id="KW-0963">Cytoplasm</keyword>
<feature type="repeat" description="CXXCXGXG motif" evidence="14">
    <location>
        <begin position="167"/>
        <end position="174"/>
    </location>
</feature>
<evidence type="ECO:0000256" key="3">
    <source>
        <dbReference type="ARBA" id="ARBA00022490"/>
    </source>
</evidence>
<feature type="binding site" evidence="14">
    <location>
        <position position="203"/>
    </location>
    <ligand>
        <name>Zn(2+)</name>
        <dbReference type="ChEBI" id="CHEBI:29105"/>
        <label>1</label>
    </ligand>
</feature>
<keyword evidence="8 14" id="KW-0862">Zinc</keyword>
<reference evidence="18 19" key="1">
    <citation type="submission" date="2016-08" db="EMBL/GenBank/DDBJ databases">
        <authorList>
            <person name="Seilhamer J.J."/>
        </authorList>
    </citation>
    <scope>NUCLEOTIDE SEQUENCE [LARGE SCALE GENOMIC DNA]</scope>
    <source>
        <strain evidence="18 19">PH27A</strain>
    </source>
</reference>
<dbReference type="InterPro" id="IPR036869">
    <property type="entry name" value="J_dom_sf"/>
</dbReference>
<evidence type="ECO:0000256" key="6">
    <source>
        <dbReference type="ARBA" id="ARBA00022737"/>
    </source>
</evidence>
<evidence type="ECO:0000256" key="15">
    <source>
        <dbReference type="PROSITE-ProRule" id="PRU00546"/>
    </source>
</evidence>
<feature type="repeat" description="CXXCXGXG motif" evidence="14">
    <location>
        <begin position="203"/>
        <end position="210"/>
    </location>
</feature>
<evidence type="ECO:0000256" key="4">
    <source>
        <dbReference type="ARBA" id="ARBA00022705"/>
    </source>
</evidence>
<dbReference type="InterPro" id="IPR008971">
    <property type="entry name" value="HSP40/DnaJ_pept-bd"/>
</dbReference>
<evidence type="ECO:0000256" key="5">
    <source>
        <dbReference type="ARBA" id="ARBA00022723"/>
    </source>
</evidence>
<dbReference type="RefSeq" id="WP_068999887.1">
    <property type="nucleotide sequence ID" value="NZ_MDTQ01000001.1"/>
</dbReference>
<dbReference type="InterPro" id="IPR018253">
    <property type="entry name" value="DnaJ_domain_CS"/>
</dbReference>
<feature type="repeat" description="CXXCXGXG motif" evidence="14">
    <location>
        <begin position="151"/>
        <end position="158"/>
    </location>
</feature>
<evidence type="ECO:0000256" key="7">
    <source>
        <dbReference type="ARBA" id="ARBA00022771"/>
    </source>
</evidence>
<dbReference type="Proteomes" id="UP000094291">
    <property type="component" value="Unassembled WGS sequence"/>
</dbReference>
<organism evidence="18 19">
    <name type="scientific">Terasakiispira papahanaumokuakeensis</name>
    <dbReference type="NCBI Taxonomy" id="197479"/>
    <lineage>
        <taxon>Bacteria</taxon>
        <taxon>Pseudomonadati</taxon>
        <taxon>Pseudomonadota</taxon>
        <taxon>Gammaproteobacteria</taxon>
        <taxon>Oceanospirillales</taxon>
        <taxon>Terasakiispira</taxon>
    </lineage>
</organism>
<dbReference type="InterPro" id="IPR001305">
    <property type="entry name" value="HSP_DnaJ_Cys-rich_dom"/>
</dbReference>
<comment type="similarity">
    <text evidence="12 14">Belongs to the DnaJ family.</text>
</comment>
<feature type="binding site" evidence="14">
    <location>
        <position position="154"/>
    </location>
    <ligand>
        <name>Zn(2+)</name>
        <dbReference type="ChEBI" id="CHEBI:29105"/>
        <label>1</label>
    </ligand>
</feature>
<feature type="binding site" evidence="14">
    <location>
        <position position="206"/>
    </location>
    <ligand>
        <name>Zn(2+)</name>
        <dbReference type="ChEBI" id="CHEBI:29105"/>
        <label>1</label>
    </ligand>
</feature>
<dbReference type="GO" id="GO:0051082">
    <property type="term" value="F:unfolded protein binding"/>
    <property type="evidence" value="ECO:0007669"/>
    <property type="project" value="UniProtKB-UniRule"/>
</dbReference>
<feature type="binding site" evidence="14">
    <location>
        <position position="189"/>
    </location>
    <ligand>
        <name>Zn(2+)</name>
        <dbReference type="ChEBI" id="CHEBI:29105"/>
        <label>2</label>
    </ligand>
</feature>
<dbReference type="AlphaFoldDB" id="A0A1E2VD77"/>
<protein>
    <recommendedName>
        <fullName evidence="13 14">Chaperone protein DnaJ</fullName>
    </recommendedName>
</protein>
<dbReference type="Pfam" id="PF00684">
    <property type="entry name" value="DnaJ_CXXCXGXG"/>
    <property type="match status" value="1"/>
</dbReference>
<dbReference type="FunFam" id="1.10.287.110:FF:000034">
    <property type="entry name" value="Chaperone protein DnaJ"/>
    <property type="match status" value="1"/>
</dbReference>
<dbReference type="CDD" id="cd10719">
    <property type="entry name" value="DnaJ_zf"/>
    <property type="match status" value="1"/>
</dbReference>
<dbReference type="PRINTS" id="PR00625">
    <property type="entry name" value="JDOMAIN"/>
</dbReference>
<evidence type="ECO:0000313" key="19">
    <source>
        <dbReference type="Proteomes" id="UP000094291"/>
    </source>
</evidence>
<feature type="binding site" evidence="14">
    <location>
        <position position="151"/>
    </location>
    <ligand>
        <name>Zn(2+)</name>
        <dbReference type="ChEBI" id="CHEBI:29105"/>
        <label>1</label>
    </ligand>
</feature>
<dbReference type="EMBL" id="MDTQ01000001">
    <property type="protein sequence ID" value="ODC04903.1"/>
    <property type="molecule type" value="Genomic_DNA"/>
</dbReference>
<dbReference type="GO" id="GO:0042026">
    <property type="term" value="P:protein refolding"/>
    <property type="evidence" value="ECO:0007669"/>
    <property type="project" value="TreeGrafter"/>
</dbReference>
<accession>A0A1E2VD77</accession>
<dbReference type="GO" id="GO:0008270">
    <property type="term" value="F:zinc ion binding"/>
    <property type="evidence" value="ECO:0007669"/>
    <property type="project" value="UniProtKB-UniRule"/>
</dbReference>
<dbReference type="Pfam" id="PF01556">
    <property type="entry name" value="DnaJ_C"/>
    <property type="match status" value="1"/>
</dbReference>
<dbReference type="GO" id="GO:0005524">
    <property type="term" value="F:ATP binding"/>
    <property type="evidence" value="ECO:0007669"/>
    <property type="project" value="InterPro"/>
</dbReference>
<keyword evidence="5 14" id="KW-0479">Metal-binding</keyword>
<feature type="binding site" evidence="14">
    <location>
        <position position="170"/>
    </location>
    <ligand>
        <name>Zn(2+)</name>
        <dbReference type="ChEBI" id="CHEBI:29105"/>
        <label>2</label>
    </ligand>
</feature>
<feature type="zinc finger region" description="CR-type" evidence="15">
    <location>
        <begin position="138"/>
        <end position="215"/>
    </location>
</feature>
<keyword evidence="10 14" id="KW-0143">Chaperone</keyword>
<dbReference type="SUPFAM" id="SSF49493">
    <property type="entry name" value="HSP40/DnaJ peptide-binding domain"/>
    <property type="match status" value="2"/>
</dbReference>
<dbReference type="InterPro" id="IPR002939">
    <property type="entry name" value="DnaJ_C"/>
</dbReference>
<evidence type="ECO:0000259" key="16">
    <source>
        <dbReference type="PROSITE" id="PS50076"/>
    </source>
</evidence>
<name>A0A1E2VD77_9GAMM</name>
<dbReference type="GO" id="GO:0005737">
    <property type="term" value="C:cytoplasm"/>
    <property type="evidence" value="ECO:0007669"/>
    <property type="project" value="UniProtKB-SubCell"/>
</dbReference>
<dbReference type="PANTHER" id="PTHR43096">
    <property type="entry name" value="DNAJ HOMOLOG 1, MITOCHONDRIAL-RELATED"/>
    <property type="match status" value="1"/>
</dbReference>
<feature type="binding site" evidence="14">
    <location>
        <position position="192"/>
    </location>
    <ligand>
        <name>Zn(2+)</name>
        <dbReference type="ChEBI" id="CHEBI:29105"/>
        <label>2</label>
    </ligand>
</feature>
<gene>
    <name evidence="14" type="primary">dnaJ</name>
    <name evidence="18" type="ORF">BFW38_16570</name>
</gene>
<dbReference type="OrthoDB" id="9779889at2"/>
<dbReference type="HAMAP" id="MF_01152">
    <property type="entry name" value="DnaJ"/>
    <property type="match status" value="1"/>
</dbReference>
<dbReference type="SUPFAM" id="SSF57938">
    <property type="entry name" value="DnaJ/Hsp40 cysteine-rich domain"/>
    <property type="match status" value="1"/>
</dbReference>
<dbReference type="NCBIfam" id="NF008035">
    <property type="entry name" value="PRK10767.1"/>
    <property type="match status" value="1"/>
</dbReference>
<dbReference type="Gene3D" id="1.10.287.110">
    <property type="entry name" value="DnaJ domain"/>
    <property type="match status" value="1"/>
</dbReference>
<proteinExistence type="inferred from homology"/>
<dbReference type="GO" id="GO:0009408">
    <property type="term" value="P:response to heat"/>
    <property type="evidence" value="ECO:0007669"/>
    <property type="project" value="InterPro"/>
</dbReference>
<dbReference type="CDD" id="cd06257">
    <property type="entry name" value="DnaJ"/>
    <property type="match status" value="1"/>
</dbReference>
<evidence type="ECO:0000256" key="13">
    <source>
        <dbReference type="ARBA" id="ARBA00067609"/>
    </source>
</evidence>
<evidence type="ECO:0000256" key="2">
    <source>
        <dbReference type="ARBA" id="ARBA00011738"/>
    </source>
</evidence>
<dbReference type="GO" id="GO:0031072">
    <property type="term" value="F:heat shock protein binding"/>
    <property type="evidence" value="ECO:0007669"/>
    <property type="project" value="InterPro"/>
</dbReference>
<feature type="repeat" description="CXXCXGXG motif" evidence="14">
    <location>
        <begin position="189"/>
        <end position="196"/>
    </location>
</feature>